<keyword evidence="5" id="KW-0648">Protein biosynthesis</keyword>
<evidence type="ECO:0000256" key="3">
    <source>
        <dbReference type="ARBA" id="ARBA00022540"/>
    </source>
</evidence>
<dbReference type="CDD" id="cd03692">
    <property type="entry name" value="mtIF2_IVc"/>
    <property type="match status" value="1"/>
</dbReference>
<dbReference type="GO" id="GO:0003743">
    <property type="term" value="F:translation initiation factor activity"/>
    <property type="evidence" value="ECO:0007669"/>
    <property type="project" value="UniProtKB-KW"/>
</dbReference>
<dbReference type="NCBIfam" id="TIGR00231">
    <property type="entry name" value="small_GTP"/>
    <property type="match status" value="1"/>
</dbReference>
<dbReference type="NCBIfam" id="TIGR00487">
    <property type="entry name" value="IF-2"/>
    <property type="match status" value="1"/>
</dbReference>
<dbReference type="Pfam" id="PF11987">
    <property type="entry name" value="IF-2"/>
    <property type="match status" value="1"/>
</dbReference>
<keyword evidence="8" id="KW-0342">GTP-binding</keyword>
<dbReference type="Pfam" id="PF04760">
    <property type="entry name" value="IF2_N"/>
    <property type="match status" value="1"/>
</dbReference>
<gene>
    <name evidence="13" type="ORF">KASA_0P00913G</name>
</gene>
<evidence type="ECO:0000256" key="7">
    <source>
        <dbReference type="ARBA" id="ARBA00023128"/>
    </source>
</evidence>
<dbReference type="Pfam" id="PF22042">
    <property type="entry name" value="EF-G_D2"/>
    <property type="match status" value="1"/>
</dbReference>
<dbReference type="STRING" id="1789683.A0A1X7R142"/>
<dbReference type="PANTHER" id="PTHR43381">
    <property type="entry name" value="TRANSLATION INITIATION FACTOR IF-2-RELATED"/>
    <property type="match status" value="1"/>
</dbReference>
<dbReference type="InterPro" id="IPR015760">
    <property type="entry name" value="TIF_IF2"/>
</dbReference>
<dbReference type="EMBL" id="FXLY01000003">
    <property type="protein sequence ID" value="SMN18966.1"/>
    <property type="molecule type" value="Genomic_DNA"/>
</dbReference>
<comment type="subcellular location">
    <subcellularLocation>
        <location evidence="1">Mitochondrion</location>
    </subcellularLocation>
</comment>
<dbReference type="InterPro" id="IPR000795">
    <property type="entry name" value="T_Tr_GTP-bd_dom"/>
</dbReference>
<dbReference type="InterPro" id="IPR006847">
    <property type="entry name" value="IF2_N"/>
</dbReference>
<dbReference type="GO" id="GO:0005739">
    <property type="term" value="C:mitochondrion"/>
    <property type="evidence" value="ECO:0007669"/>
    <property type="project" value="UniProtKB-SubCell"/>
</dbReference>
<dbReference type="InterPro" id="IPR027417">
    <property type="entry name" value="P-loop_NTPase"/>
</dbReference>
<evidence type="ECO:0000259" key="12">
    <source>
        <dbReference type="PROSITE" id="PS51722"/>
    </source>
</evidence>
<dbReference type="SUPFAM" id="SSF50447">
    <property type="entry name" value="Translation proteins"/>
    <property type="match status" value="2"/>
</dbReference>
<dbReference type="InterPro" id="IPR009000">
    <property type="entry name" value="Transl_B-barrel_sf"/>
</dbReference>
<keyword evidence="4" id="KW-0547">Nucleotide-binding</keyword>
<dbReference type="InterPro" id="IPR036925">
    <property type="entry name" value="TIF_IF2_dom3_sf"/>
</dbReference>
<evidence type="ECO:0000256" key="8">
    <source>
        <dbReference type="ARBA" id="ARBA00023134"/>
    </source>
</evidence>
<dbReference type="SUPFAM" id="SSF52540">
    <property type="entry name" value="P-loop containing nucleoside triphosphate hydrolases"/>
    <property type="match status" value="1"/>
</dbReference>
<dbReference type="Gene3D" id="3.40.50.300">
    <property type="entry name" value="P-loop containing nucleotide triphosphate hydrolases"/>
    <property type="match status" value="1"/>
</dbReference>
<name>A0A1X7R142_9SACH</name>
<dbReference type="Pfam" id="PF00009">
    <property type="entry name" value="GTP_EFTU"/>
    <property type="match status" value="1"/>
</dbReference>
<dbReference type="CDD" id="cd03702">
    <property type="entry name" value="IF2_mtIF2_II"/>
    <property type="match status" value="1"/>
</dbReference>
<dbReference type="AlphaFoldDB" id="A0A1X7R142"/>
<keyword evidence="7" id="KW-0496">Mitochondrion</keyword>
<evidence type="ECO:0000313" key="14">
    <source>
        <dbReference type="Proteomes" id="UP000196158"/>
    </source>
</evidence>
<dbReference type="FunFam" id="3.40.50.10050:FF:000001">
    <property type="entry name" value="Translation initiation factor IF-2"/>
    <property type="match status" value="1"/>
</dbReference>
<dbReference type="InterPro" id="IPR053905">
    <property type="entry name" value="EF-G-like_DII"/>
</dbReference>
<organism evidence="13 14">
    <name type="scientific">Maudiozyma saulgeensis</name>
    <dbReference type="NCBI Taxonomy" id="1789683"/>
    <lineage>
        <taxon>Eukaryota</taxon>
        <taxon>Fungi</taxon>
        <taxon>Dikarya</taxon>
        <taxon>Ascomycota</taxon>
        <taxon>Saccharomycotina</taxon>
        <taxon>Saccharomycetes</taxon>
        <taxon>Saccharomycetales</taxon>
        <taxon>Saccharomycetaceae</taxon>
        <taxon>Maudiozyma</taxon>
    </lineage>
</organism>
<dbReference type="CDD" id="cd01887">
    <property type="entry name" value="IF2_eIF5B"/>
    <property type="match status" value="1"/>
</dbReference>
<dbReference type="InterPro" id="IPR044145">
    <property type="entry name" value="IF2_II"/>
</dbReference>
<feature type="domain" description="Tr-type G" evidence="12">
    <location>
        <begin position="155"/>
        <end position="336"/>
    </location>
</feature>
<protein>
    <recommendedName>
        <fullName evidence="10">Translation initiation factor IF-2, mitochondrial</fullName>
    </recommendedName>
</protein>
<dbReference type="FunFam" id="2.40.30.10:FF:000008">
    <property type="entry name" value="Translation initiation factor IF-2"/>
    <property type="match status" value="1"/>
</dbReference>
<dbReference type="SUPFAM" id="SSF52156">
    <property type="entry name" value="Initiation factor IF2/eIF5b, domain 3"/>
    <property type="match status" value="1"/>
</dbReference>
<dbReference type="Proteomes" id="UP000196158">
    <property type="component" value="Unassembled WGS sequence"/>
</dbReference>
<dbReference type="PANTHER" id="PTHR43381:SF20">
    <property type="entry name" value="TRANSLATION INITIATION FACTOR IF-2, MITOCHONDRIAL"/>
    <property type="match status" value="1"/>
</dbReference>
<reference evidence="13 14" key="1">
    <citation type="submission" date="2017-04" db="EMBL/GenBank/DDBJ databases">
        <authorList>
            <person name="Afonso C.L."/>
            <person name="Miller P.J."/>
            <person name="Scott M.A."/>
            <person name="Spackman E."/>
            <person name="Goraichik I."/>
            <person name="Dimitrov K.M."/>
            <person name="Suarez D.L."/>
            <person name="Swayne D.E."/>
        </authorList>
    </citation>
    <scope>NUCLEOTIDE SEQUENCE [LARGE SCALE GENOMIC DNA]</scope>
</reference>
<evidence type="ECO:0000256" key="5">
    <source>
        <dbReference type="ARBA" id="ARBA00022917"/>
    </source>
</evidence>
<dbReference type="InterPro" id="IPR000178">
    <property type="entry name" value="TF_IF2_bacterial-like"/>
</dbReference>
<evidence type="ECO:0000256" key="1">
    <source>
        <dbReference type="ARBA" id="ARBA00004173"/>
    </source>
</evidence>
<evidence type="ECO:0000313" key="13">
    <source>
        <dbReference type="EMBL" id="SMN18966.1"/>
    </source>
</evidence>
<proteinExistence type="inferred from homology"/>
<feature type="region of interest" description="Disordered" evidence="11">
    <location>
        <begin position="459"/>
        <end position="479"/>
    </location>
</feature>
<comment type="similarity">
    <text evidence="2">Belongs to the TRAFAC class translation factor GTPase superfamily. Classic translation factor GTPase family. IF-2 subfamily.</text>
</comment>
<sequence>MWKRSLLTISNRSYISLLVTQNSSYSRIISTTLHRNNRLIIQNNFRSYSKGYRRNKGITKNQKNEKPKKLTFTIPDYISVDKLSNLLNCRVQTVVKDLKNLGFKNITNDYIINKEYIELILQEYNYEIPSSTSSITSTNVYNELKDPLNPKLLESRPPIVTIMGHVDHGKTTIIDYLRKSSVVSQEHGGITQHIGAFQVTTPVSKKKITFLDTPGHAAFLKMRERGANITDIIVLVVSIEDSIMPQTKEAIKHIKNSGNQLIVAITKIDKIGNMKEREKKIEKVTNDLILNEIMVEKIGGDVQVIPISAKDGENMDLLEESIILLSDMMDIKTENSRNTMSEGFVIESEMKNTIGNVATILVRKGTLNNQSILLCGNTYCKVRSILGDAEKKVPKALPSQAVEVSGWKELPHVGDEFIQVKSEAIAKKYISKREALIEVEKNASRVDKLNDERYAESIRQKEAKNKDELDEDEDETTTTNVSIGPKLVNFIIKADVSGSAEAIEESIQDLGNEEVQCGVISSSVGVPTETDLKMAEISNSEILCFNLENLPNDVINNKHGVSVKKFNVIYKLIETVVEILENNMKKTFEKNIVATVDIKDIFEFNMKKKIIKIAGCKVNNGQINRNSKVQVVRGENKEIVYDGTLSSIKHGKDDISSASKGRECGITFNGNFEQFKAGDKILVYEEVEIPRHL</sequence>
<dbReference type="GO" id="GO:0005525">
    <property type="term" value="F:GTP binding"/>
    <property type="evidence" value="ECO:0007669"/>
    <property type="project" value="UniProtKB-KW"/>
</dbReference>
<comment type="function">
    <text evidence="9">One of the essential components for the initiation of protein synthesis. Protects formylmethionyl-tRNA from spontaneous hydrolysis and promotes its binding to the 30S ribosomal subunits. Also involved in the hydrolysis of GTP during the formation of the 70S ribosomal complex.</text>
</comment>
<dbReference type="Gene3D" id="2.40.30.10">
    <property type="entry name" value="Translation factors"/>
    <property type="match status" value="2"/>
</dbReference>
<evidence type="ECO:0000256" key="4">
    <source>
        <dbReference type="ARBA" id="ARBA00022741"/>
    </source>
</evidence>
<evidence type="ECO:0000256" key="9">
    <source>
        <dbReference type="ARBA" id="ARBA00025162"/>
    </source>
</evidence>
<dbReference type="InterPro" id="IPR005225">
    <property type="entry name" value="Small_GTP-bd"/>
</dbReference>
<keyword evidence="3 13" id="KW-0396">Initiation factor</keyword>
<evidence type="ECO:0000256" key="10">
    <source>
        <dbReference type="ARBA" id="ARBA00044200"/>
    </source>
</evidence>
<dbReference type="GO" id="GO:0003924">
    <property type="term" value="F:GTPase activity"/>
    <property type="evidence" value="ECO:0007669"/>
    <property type="project" value="InterPro"/>
</dbReference>
<evidence type="ECO:0000256" key="11">
    <source>
        <dbReference type="SAM" id="MobiDB-lite"/>
    </source>
</evidence>
<evidence type="ECO:0000256" key="6">
    <source>
        <dbReference type="ARBA" id="ARBA00022946"/>
    </source>
</evidence>
<accession>A0A1X7R142</accession>
<dbReference type="FunFam" id="3.40.50.300:FF:000019">
    <property type="entry name" value="Translation initiation factor IF-2"/>
    <property type="match status" value="1"/>
</dbReference>
<keyword evidence="6" id="KW-0809">Transit peptide</keyword>
<dbReference type="PROSITE" id="PS51722">
    <property type="entry name" value="G_TR_2"/>
    <property type="match status" value="1"/>
</dbReference>
<evidence type="ECO:0000256" key="2">
    <source>
        <dbReference type="ARBA" id="ARBA00007733"/>
    </source>
</evidence>
<dbReference type="InterPro" id="IPR023115">
    <property type="entry name" value="TIF_IF2_dom3"/>
</dbReference>
<dbReference type="Gene3D" id="3.40.50.10050">
    <property type="entry name" value="Translation initiation factor IF- 2, domain 3"/>
    <property type="match status" value="1"/>
</dbReference>
<dbReference type="OrthoDB" id="361630at2759"/>
<keyword evidence="14" id="KW-1185">Reference proteome</keyword>